<reference evidence="2" key="1">
    <citation type="journal article" date="2022" name="Mol. Ecol. Resour.">
        <title>The genomes of chicory, endive, great burdock and yacon provide insights into Asteraceae palaeo-polyploidization history and plant inulin production.</title>
        <authorList>
            <person name="Fan W."/>
            <person name="Wang S."/>
            <person name="Wang H."/>
            <person name="Wang A."/>
            <person name="Jiang F."/>
            <person name="Liu H."/>
            <person name="Zhao H."/>
            <person name="Xu D."/>
            <person name="Zhang Y."/>
        </authorList>
    </citation>
    <scope>NUCLEOTIDE SEQUENCE [LARGE SCALE GENOMIC DNA]</scope>
    <source>
        <strain evidence="2">cv. Yunnan</strain>
    </source>
</reference>
<keyword evidence="2" id="KW-1185">Reference proteome</keyword>
<sequence>MVITIHKPGYDKYENTAPGDPLKPAYISGSRCGAPRSDYGRQGYSSGSSGGGWGNRCRRDWEVSPFGNDDIEAVKETKSDQESNVRPPVNGFAEFDLDDALNLNIRRCKYVKPTLVQYKILISDGLQWLREDDKDDDESCSRRS</sequence>
<name>A0ACB9FTY5_9ASTR</name>
<comment type="caution">
    <text evidence="1">The sequence shown here is derived from an EMBL/GenBank/DDBJ whole genome shotgun (WGS) entry which is preliminary data.</text>
</comment>
<dbReference type="EMBL" id="CM042033">
    <property type="protein sequence ID" value="KAI3774600.1"/>
    <property type="molecule type" value="Genomic_DNA"/>
</dbReference>
<organism evidence="1 2">
    <name type="scientific">Smallanthus sonchifolius</name>
    <dbReference type="NCBI Taxonomy" id="185202"/>
    <lineage>
        <taxon>Eukaryota</taxon>
        <taxon>Viridiplantae</taxon>
        <taxon>Streptophyta</taxon>
        <taxon>Embryophyta</taxon>
        <taxon>Tracheophyta</taxon>
        <taxon>Spermatophyta</taxon>
        <taxon>Magnoliopsida</taxon>
        <taxon>eudicotyledons</taxon>
        <taxon>Gunneridae</taxon>
        <taxon>Pentapetalae</taxon>
        <taxon>asterids</taxon>
        <taxon>campanulids</taxon>
        <taxon>Asterales</taxon>
        <taxon>Asteraceae</taxon>
        <taxon>Asteroideae</taxon>
        <taxon>Heliantheae alliance</taxon>
        <taxon>Millerieae</taxon>
        <taxon>Smallanthus</taxon>
    </lineage>
</organism>
<protein>
    <submittedName>
        <fullName evidence="1">Uncharacterized protein</fullName>
    </submittedName>
</protein>
<evidence type="ECO:0000313" key="2">
    <source>
        <dbReference type="Proteomes" id="UP001056120"/>
    </source>
</evidence>
<dbReference type="Proteomes" id="UP001056120">
    <property type="component" value="Linkage Group LG16"/>
</dbReference>
<reference evidence="1 2" key="2">
    <citation type="journal article" date="2022" name="Mol. Ecol. Resour.">
        <title>The genomes of chicory, endive, great burdock and yacon provide insights into Asteraceae paleo-polyploidization history and plant inulin production.</title>
        <authorList>
            <person name="Fan W."/>
            <person name="Wang S."/>
            <person name="Wang H."/>
            <person name="Wang A."/>
            <person name="Jiang F."/>
            <person name="Liu H."/>
            <person name="Zhao H."/>
            <person name="Xu D."/>
            <person name="Zhang Y."/>
        </authorList>
    </citation>
    <scope>NUCLEOTIDE SEQUENCE [LARGE SCALE GENOMIC DNA]</scope>
    <source>
        <strain evidence="2">cv. Yunnan</strain>
        <tissue evidence="1">Leaves</tissue>
    </source>
</reference>
<accession>A0ACB9FTY5</accession>
<proteinExistence type="predicted"/>
<gene>
    <name evidence="1" type="ORF">L1987_49159</name>
</gene>
<evidence type="ECO:0000313" key="1">
    <source>
        <dbReference type="EMBL" id="KAI3774600.1"/>
    </source>
</evidence>